<dbReference type="Proteomes" id="UP000029672">
    <property type="component" value="Chromosome"/>
</dbReference>
<name>A0A097EP21_9GAMM</name>
<evidence type="ECO:0000313" key="4">
    <source>
        <dbReference type="Proteomes" id="UP000029672"/>
    </source>
</evidence>
<feature type="signal peptide" evidence="1">
    <location>
        <begin position="1"/>
        <end position="25"/>
    </location>
</feature>
<evidence type="ECO:0000259" key="2">
    <source>
        <dbReference type="Pfam" id="PF13529"/>
    </source>
</evidence>
<sequence>MPKKIIGLILFVFILATSYASGNYANDTYINNVVKTFGLPSNQNIKLLDIKDHQQTTDYTCGPAAVMSLLNYYGMLKDSQMNHATELKIAKEMDTDEDYGTNAEQIANWLEKNGFEVKYGTKGDVKLLYQNIDKGIPVLVDWIDWGGHWTLVSGYQKLGKSIDDDKDTLFMIDPAVHFNNVKTVYGLSTINPDRFQYMWQDSKGVEGIYVIAYPKDSKLVAGE</sequence>
<dbReference type="OrthoDB" id="27442at2"/>
<dbReference type="HOGENOM" id="CLU_107964_0_0_6"/>
<dbReference type="STRING" id="1547445.LO80_04595"/>
<evidence type="ECO:0000313" key="3">
    <source>
        <dbReference type="EMBL" id="AIT09316.1"/>
    </source>
</evidence>
<feature type="chain" id="PRO_5001930198" description="Peptidase C39-like domain-containing protein" evidence="1">
    <location>
        <begin position="26"/>
        <end position="223"/>
    </location>
</feature>
<gene>
    <name evidence="3" type="ORF">LO80_04595</name>
</gene>
<dbReference type="KEGG" id="frf:LO80_04595"/>
<evidence type="ECO:0000256" key="1">
    <source>
        <dbReference type="SAM" id="SignalP"/>
    </source>
</evidence>
<dbReference type="Pfam" id="PF13529">
    <property type="entry name" value="Peptidase_C39_2"/>
    <property type="match status" value="1"/>
</dbReference>
<accession>A0A097EP21</accession>
<proteinExistence type="predicted"/>
<dbReference type="Gene3D" id="3.90.70.10">
    <property type="entry name" value="Cysteine proteinases"/>
    <property type="match status" value="1"/>
</dbReference>
<dbReference type="EMBL" id="CP009574">
    <property type="protein sequence ID" value="AIT09316.1"/>
    <property type="molecule type" value="Genomic_DNA"/>
</dbReference>
<dbReference type="InterPro" id="IPR039564">
    <property type="entry name" value="Peptidase_C39-like"/>
</dbReference>
<dbReference type="AlphaFoldDB" id="A0A097EP21"/>
<organism evidence="3 4">
    <name type="scientific">Candidatus Francisella endociliophora</name>
    <dbReference type="NCBI Taxonomy" id="653937"/>
    <lineage>
        <taxon>Bacteria</taxon>
        <taxon>Pseudomonadati</taxon>
        <taxon>Pseudomonadota</taxon>
        <taxon>Gammaproteobacteria</taxon>
        <taxon>Thiotrichales</taxon>
        <taxon>Francisellaceae</taxon>
        <taxon>Francisella</taxon>
    </lineage>
</organism>
<keyword evidence="1" id="KW-0732">Signal</keyword>
<dbReference type="eggNOG" id="COG3271">
    <property type="taxonomic scope" value="Bacteria"/>
</dbReference>
<feature type="domain" description="Peptidase C39-like" evidence="2">
    <location>
        <begin position="53"/>
        <end position="174"/>
    </location>
</feature>
<protein>
    <recommendedName>
        <fullName evidence="2">Peptidase C39-like domain-containing protein</fullName>
    </recommendedName>
</protein>
<dbReference type="RefSeq" id="WP_040008972.1">
    <property type="nucleotide sequence ID" value="NZ_CP009574.1"/>
</dbReference>
<reference evidence="3 4" key="1">
    <citation type="submission" date="2014-10" db="EMBL/GenBank/DDBJ databases">
        <title>Whole genome sequence of Francisella endociliophora strain FSC1006, isolated from a laboratory culture of the marine ciliate Euplotes raikovi.</title>
        <authorList>
            <person name="Granberg M."/>
            <person name="Backman S."/>
            <person name="Lundmark E."/>
            <person name="Nilsson E."/>
            <person name="Karlsson E."/>
            <person name="Thelaus J."/>
            <person name="Ohrman C."/>
            <person name="Larkeryd A."/>
            <person name="Stenberg P."/>
        </authorList>
    </citation>
    <scope>NUCLEOTIDE SEQUENCE [LARGE SCALE GENOMIC DNA]</scope>
    <source>
        <strain evidence="3 4">FSC1006</strain>
    </source>
</reference>
<keyword evidence="4" id="KW-1185">Reference proteome</keyword>